<dbReference type="InterPro" id="IPR050166">
    <property type="entry name" value="ABC_transporter_ATP-bind"/>
</dbReference>
<evidence type="ECO:0000259" key="5">
    <source>
        <dbReference type="PROSITE" id="PS50893"/>
    </source>
</evidence>
<dbReference type="InterPro" id="IPR003439">
    <property type="entry name" value="ABC_transporter-like_ATP-bd"/>
</dbReference>
<dbReference type="GO" id="GO:0005524">
    <property type="term" value="F:ATP binding"/>
    <property type="evidence" value="ECO:0007669"/>
    <property type="project" value="UniProtKB-KW"/>
</dbReference>
<comment type="similarity">
    <text evidence="1">Belongs to the ABC transporter superfamily.</text>
</comment>
<keyword evidence="4 6" id="KW-0067">ATP-binding</keyword>
<dbReference type="Gene3D" id="3.40.50.300">
    <property type="entry name" value="P-loop containing nucleotide triphosphate hydrolases"/>
    <property type="match status" value="1"/>
</dbReference>
<keyword evidence="3" id="KW-0547">Nucleotide-binding</keyword>
<dbReference type="Pfam" id="PF00005">
    <property type="entry name" value="ABC_tran"/>
    <property type="match status" value="1"/>
</dbReference>
<organism evidence="6">
    <name type="scientific">OCS116 cluster bacterium</name>
    <dbReference type="NCBI Taxonomy" id="2030921"/>
    <lineage>
        <taxon>Bacteria</taxon>
        <taxon>Pseudomonadati</taxon>
        <taxon>Pseudomonadota</taxon>
        <taxon>Alphaproteobacteria</taxon>
        <taxon>OCS116 cluster</taxon>
    </lineage>
</organism>
<dbReference type="InterPro" id="IPR027417">
    <property type="entry name" value="P-loop_NTPase"/>
</dbReference>
<dbReference type="GO" id="GO:0016887">
    <property type="term" value="F:ATP hydrolysis activity"/>
    <property type="evidence" value="ECO:0007669"/>
    <property type="project" value="InterPro"/>
</dbReference>
<comment type="caution">
    <text evidence="6">The sequence shown here is derived from an EMBL/GenBank/DDBJ whole genome shotgun (WGS) entry which is preliminary data.</text>
</comment>
<dbReference type="SMART" id="SM00382">
    <property type="entry name" value="AAA"/>
    <property type="match status" value="1"/>
</dbReference>
<dbReference type="InterPro" id="IPR017871">
    <property type="entry name" value="ABC_transporter-like_CS"/>
</dbReference>
<proteinExistence type="inferred from homology"/>
<dbReference type="PANTHER" id="PTHR42788">
    <property type="entry name" value="TAURINE IMPORT ATP-BINDING PROTEIN-RELATED"/>
    <property type="match status" value="1"/>
</dbReference>
<dbReference type="PROSITE" id="PS50893">
    <property type="entry name" value="ABC_TRANSPORTER_2"/>
    <property type="match status" value="1"/>
</dbReference>
<gene>
    <name evidence="6" type="ORF">COB13_00805</name>
</gene>
<feature type="domain" description="ABC transporter" evidence="5">
    <location>
        <begin position="2"/>
        <end position="229"/>
    </location>
</feature>
<dbReference type="EMBL" id="NVUS01000001">
    <property type="protein sequence ID" value="PCJ03803.1"/>
    <property type="molecule type" value="Genomic_DNA"/>
</dbReference>
<dbReference type="PROSITE" id="PS00211">
    <property type="entry name" value="ABC_TRANSPORTER_1"/>
    <property type="match status" value="1"/>
</dbReference>
<dbReference type="AlphaFoldDB" id="A0A2A4Z9X9"/>
<reference evidence="6" key="2">
    <citation type="journal article" date="2018" name="ISME J.">
        <title>A dynamic microbial community with high functional redundancy inhabits the cold, oxic subseafloor aquifer.</title>
        <authorList>
            <person name="Tully B.J."/>
            <person name="Wheat C.G."/>
            <person name="Glazer B.T."/>
            <person name="Huber J.A."/>
        </authorList>
    </citation>
    <scope>NUCLEOTIDE SEQUENCE</scope>
    <source>
        <strain evidence="6">NORP83</strain>
    </source>
</reference>
<evidence type="ECO:0000256" key="2">
    <source>
        <dbReference type="ARBA" id="ARBA00022448"/>
    </source>
</evidence>
<evidence type="ECO:0000256" key="3">
    <source>
        <dbReference type="ARBA" id="ARBA00022741"/>
    </source>
</evidence>
<evidence type="ECO:0000256" key="4">
    <source>
        <dbReference type="ARBA" id="ARBA00022840"/>
    </source>
</evidence>
<sequence>MTDAPSICLEGSYSFDNVRLFDNIKLEIPAGQWTCLLGASGVGKSTILRLILGLETGGEFEGEITTSDGLGLNEWVSYMAQSDLLLPWLNVVDNVALGAQLRGEAVDYDRAEQLIERIGLSAHKAKYPNELSGGMRQRVALGRTLMEKRPIMLLDEPFSALDASTRADMQELTFEMLADKTVLLVTHDPAEAARLGHKIVVLSATEAQIWDAPKTPPIRDVNAADVVNCQAALLKHLRGEKNEKN</sequence>
<dbReference type="InterPro" id="IPR003593">
    <property type="entry name" value="AAA+_ATPase"/>
</dbReference>
<dbReference type="PANTHER" id="PTHR42788:SF19">
    <property type="entry name" value="ALIPHATIC SULFONATES IMPORT ATP-BINDING PROTEIN SSUB 2"/>
    <property type="match status" value="1"/>
</dbReference>
<accession>A0A2A4Z9X9</accession>
<protein>
    <submittedName>
        <fullName evidence="6">ABC transporter ATP-binding protein</fullName>
    </submittedName>
</protein>
<evidence type="ECO:0000313" key="6">
    <source>
        <dbReference type="EMBL" id="PCJ03803.1"/>
    </source>
</evidence>
<keyword evidence="2" id="KW-0813">Transport</keyword>
<reference key="1">
    <citation type="submission" date="2017-08" db="EMBL/GenBank/DDBJ databases">
        <title>A dynamic microbial community with high functional redundancy inhabits the cold, oxic subseafloor aquifer.</title>
        <authorList>
            <person name="Tully B.J."/>
            <person name="Wheat C.G."/>
            <person name="Glazer B.T."/>
            <person name="Huber J.A."/>
        </authorList>
    </citation>
    <scope>NUCLEOTIDE SEQUENCE [LARGE SCALE GENOMIC DNA]</scope>
</reference>
<name>A0A2A4Z9X9_9PROT</name>
<evidence type="ECO:0000256" key="1">
    <source>
        <dbReference type="ARBA" id="ARBA00005417"/>
    </source>
</evidence>
<dbReference type="SUPFAM" id="SSF52540">
    <property type="entry name" value="P-loop containing nucleoside triphosphate hydrolases"/>
    <property type="match status" value="1"/>
</dbReference>